<name>A0A9X3FH39_9BACT</name>
<evidence type="ECO:0000313" key="1">
    <source>
        <dbReference type="EMBL" id="MCY1722558.1"/>
    </source>
</evidence>
<keyword evidence="2" id="KW-1185">Reference proteome</keyword>
<sequence length="47" mass="5233">MFSEQKKPAQRFQAATHGVFAGTIAKISADNNAAVRKRLKNDDKNEE</sequence>
<dbReference type="EMBL" id="JAPOHD010000060">
    <property type="protein sequence ID" value="MCY1722558.1"/>
    <property type="molecule type" value="Genomic_DNA"/>
</dbReference>
<accession>A0A9X3FH39</accession>
<proteinExistence type="predicted"/>
<organism evidence="1 2">
    <name type="scientific">Draconibacterium aestuarii</name>
    <dbReference type="NCBI Taxonomy" id="2998507"/>
    <lineage>
        <taxon>Bacteria</taxon>
        <taxon>Pseudomonadati</taxon>
        <taxon>Bacteroidota</taxon>
        <taxon>Bacteroidia</taxon>
        <taxon>Marinilabiliales</taxon>
        <taxon>Prolixibacteraceae</taxon>
        <taxon>Draconibacterium</taxon>
    </lineage>
</organism>
<gene>
    <name evidence="1" type="ORF">OU798_19570</name>
</gene>
<evidence type="ECO:0000313" key="2">
    <source>
        <dbReference type="Proteomes" id="UP001145087"/>
    </source>
</evidence>
<dbReference type="AlphaFoldDB" id="A0A9X3FH39"/>
<dbReference type="Proteomes" id="UP001145087">
    <property type="component" value="Unassembled WGS sequence"/>
</dbReference>
<comment type="caution">
    <text evidence="1">The sequence shown here is derived from an EMBL/GenBank/DDBJ whole genome shotgun (WGS) entry which is preliminary data.</text>
</comment>
<protein>
    <submittedName>
        <fullName evidence="1">Uncharacterized protein</fullName>
    </submittedName>
</protein>
<reference evidence="1" key="1">
    <citation type="submission" date="2022-11" db="EMBL/GenBank/DDBJ databases">
        <title>Marilongibacter aestuarii gen. nov., sp. nov., isolated from tidal flat sediment.</title>
        <authorList>
            <person name="Jiayan W."/>
        </authorList>
    </citation>
    <scope>NUCLEOTIDE SEQUENCE</scope>
    <source>
        <strain evidence="1">Z1-6</strain>
    </source>
</reference>